<dbReference type="Gene3D" id="3.40.630.30">
    <property type="match status" value="1"/>
</dbReference>
<sequence length="235" mass="26367">MVEIHQVSEHELPILLQWLKEHLPLTWKLYGTLREQLRGKWQGTTFCTLGWPDILAVGEGPINEDICKVVGHYTDPRRTTVFAPEPAHARDFLTWPGFIDWSQPVIFHMLSLPVASIIKTLSQQAGCPSPKTIPLTLLTANSGDIKYRDGTCLGAEMGTEWGFIGMLYVTSSARGRGLGKLLTCRLAEKYFEEDLPAVVVTSVDNTESICLHESLGFQQECQLNLMYHTPDNINK</sequence>
<name>A0A0B6ZQS6_9EUPU</name>
<dbReference type="SUPFAM" id="SSF55729">
    <property type="entry name" value="Acyl-CoA N-acyltransferases (Nat)"/>
    <property type="match status" value="1"/>
</dbReference>
<dbReference type="GO" id="GO:0047961">
    <property type="term" value="F:glycine N-acyltransferase activity"/>
    <property type="evidence" value="ECO:0007669"/>
    <property type="project" value="InterPro"/>
</dbReference>
<accession>A0A0B6ZQS6</accession>
<keyword evidence="1" id="KW-0808">Transferase</keyword>
<gene>
    <name evidence="3" type="primary">ORF72766</name>
</gene>
<feature type="domain" description="N-acetyltransferase" evidence="2">
    <location>
        <begin position="105"/>
        <end position="235"/>
    </location>
</feature>
<keyword evidence="1" id="KW-0012">Acyltransferase</keyword>
<dbReference type="PROSITE" id="PS51186">
    <property type="entry name" value="GNAT"/>
    <property type="match status" value="1"/>
</dbReference>
<evidence type="ECO:0000256" key="1">
    <source>
        <dbReference type="RuleBase" id="RU368002"/>
    </source>
</evidence>
<evidence type="ECO:0000259" key="2">
    <source>
        <dbReference type="PROSITE" id="PS51186"/>
    </source>
</evidence>
<dbReference type="InterPro" id="IPR016181">
    <property type="entry name" value="Acyl_CoA_acyltransferase"/>
</dbReference>
<dbReference type="InterPro" id="IPR013653">
    <property type="entry name" value="GCN5-like_dom"/>
</dbReference>
<dbReference type="GO" id="GO:0005739">
    <property type="term" value="C:mitochondrion"/>
    <property type="evidence" value="ECO:0007669"/>
    <property type="project" value="InterPro"/>
</dbReference>
<dbReference type="CDD" id="cd04301">
    <property type="entry name" value="NAT_SF"/>
    <property type="match status" value="1"/>
</dbReference>
<dbReference type="PANTHER" id="PTHR15298">
    <property type="entry name" value="L-COA N-ACYLTRANSFERASE-RELATED"/>
    <property type="match status" value="1"/>
</dbReference>
<dbReference type="Pfam" id="PF08445">
    <property type="entry name" value="FR47"/>
    <property type="match status" value="1"/>
</dbReference>
<dbReference type="InterPro" id="IPR010313">
    <property type="entry name" value="Glycine_N-acyltransferase"/>
</dbReference>
<organism evidence="3">
    <name type="scientific">Arion vulgaris</name>
    <dbReference type="NCBI Taxonomy" id="1028688"/>
    <lineage>
        <taxon>Eukaryota</taxon>
        <taxon>Metazoa</taxon>
        <taxon>Spiralia</taxon>
        <taxon>Lophotrochozoa</taxon>
        <taxon>Mollusca</taxon>
        <taxon>Gastropoda</taxon>
        <taxon>Heterobranchia</taxon>
        <taxon>Euthyneura</taxon>
        <taxon>Panpulmonata</taxon>
        <taxon>Eupulmonata</taxon>
        <taxon>Stylommatophora</taxon>
        <taxon>Helicina</taxon>
        <taxon>Arionoidea</taxon>
        <taxon>Arionidae</taxon>
        <taxon>Arion</taxon>
    </lineage>
</organism>
<evidence type="ECO:0000313" key="3">
    <source>
        <dbReference type="EMBL" id="CEK70085.1"/>
    </source>
</evidence>
<reference evidence="3" key="1">
    <citation type="submission" date="2014-12" db="EMBL/GenBank/DDBJ databases">
        <title>Insight into the proteome of Arion vulgaris.</title>
        <authorList>
            <person name="Aradska J."/>
            <person name="Bulat T."/>
            <person name="Smidak R."/>
            <person name="Sarate P."/>
            <person name="Gangsoo J."/>
            <person name="Sialana F."/>
            <person name="Bilban M."/>
            <person name="Lubec G."/>
        </authorList>
    </citation>
    <scope>NUCLEOTIDE SEQUENCE</scope>
    <source>
        <tissue evidence="3">Skin</tissue>
    </source>
</reference>
<dbReference type="PANTHER" id="PTHR15298:SF1">
    <property type="entry name" value="GLYCINE N-ACYLTRANSFERASE-LIKE PROTEIN"/>
    <property type="match status" value="1"/>
</dbReference>
<dbReference type="AlphaFoldDB" id="A0A0B6ZQS6"/>
<dbReference type="EMBL" id="HACG01023220">
    <property type="protein sequence ID" value="CEK70085.1"/>
    <property type="molecule type" value="Transcribed_RNA"/>
</dbReference>
<comment type="similarity">
    <text evidence="1">Belongs to the glycine N-acyltransferase family.</text>
</comment>
<protein>
    <recommendedName>
        <fullName evidence="1">Glycine N-acyltransferase-like protein</fullName>
        <ecNumber evidence="1">2.3.1.-</ecNumber>
    </recommendedName>
</protein>
<dbReference type="InterPro" id="IPR000182">
    <property type="entry name" value="GNAT_dom"/>
</dbReference>
<proteinExistence type="inferred from homology"/>
<dbReference type="EC" id="2.3.1.-" evidence="1"/>